<dbReference type="AlphaFoldDB" id="W2S3E3"/>
<evidence type="ECO:0000256" key="4">
    <source>
        <dbReference type="ARBA" id="ARBA00022491"/>
    </source>
</evidence>
<evidence type="ECO:0000256" key="1">
    <source>
        <dbReference type="ARBA" id="ARBA00004496"/>
    </source>
</evidence>
<keyword evidence="10" id="KW-1185">Reference proteome</keyword>
<evidence type="ECO:0000259" key="8">
    <source>
        <dbReference type="PROSITE" id="PS50908"/>
    </source>
</evidence>
<dbReference type="FunCoup" id="W2S3E3">
    <property type="interactions" value="385"/>
</dbReference>
<dbReference type="InterPro" id="IPR001498">
    <property type="entry name" value="Impact_N"/>
</dbReference>
<feature type="region of interest" description="Disordered" evidence="7">
    <location>
        <begin position="112"/>
        <end position="150"/>
    </location>
</feature>
<reference evidence="9 10" key="1">
    <citation type="submission" date="2013-03" db="EMBL/GenBank/DDBJ databases">
        <title>The Genome Sequence of Phialophora europaea CBS 101466.</title>
        <authorList>
            <consortium name="The Broad Institute Genomics Platform"/>
            <person name="Cuomo C."/>
            <person name="de Hoog S."/>
            <person name="Gorbushina A."/>
            <person name="Walker B."/>
            <person name="Young S.K."/>
            <person name="Zeng Q."/>
            <person name="Gargeya S."/>
            <person name="Fitzgerald M."/>
            <person name="Haas B."/>
            <person name="Abouelleil A."/>
            <person name="Allen A.W."/>
            <person name="Alvarado L."/>
            <person name="Arachchi H.M."/>
            <person name="Berlin A.M."/>
            <person name="Chapman S.B."/>
            <person name="Gainer-Dewar J."/>
            <person name="Goldberg J."/>
            <person name="Griggs A."/>
            <person name="Gujja S."/>
            <person name="Hansen M."/>
            <person name="Howarth C."/>
            <person name="Imamovic A."/>
            <person name="Ireland A."/>
            <person name="Larimer J."/>
            <person name="McCowan C."/>
            <person name="Murphy C."/>
            <person name="Pearson M."/>
            <person name="Poon T.W."/>
            <person name="Priest M."/>
            <person name="Roberts A."/>
            <person name="Saif S."/>
            <person name="Shea T."/>
            <person name="Sisk P."/>
            <person name="Sykes S."/>
            <person name="Wortman J."/>
            <person name="Nusbaum C."/>
            <person name="Birren B."/>
        </authorList>
    </citation>
    <scope>NUCLEOTIDE SEQUENCE [LARGE SCALE GENOMIC DNA]</scope>
    <source>
        <strain evidence="9 10">CBS 101466</strain>
    </source>
</reference>
<comment type="similarity">
    <text evidence="2">Belongs to the IMPACT family.</text>
</comment>
<dbReference type="SUPFAM" id="SSF54495">
    <property type="entry name" value="UBC-like"/>
    <property type="match status" value="1"/>
</dbReference>
<evidence type="ECO:0000256" key="6">
    <source>
        <dbReference type="ARBA" id="ARBA00023016"/>
    </source>
</evidence>
<dbReference type="GeneID" id="19968943"/>
<dbReference type="PANTHER" id="PTHR16301:SF25">
    <property type="entry name" value="PROTEIN IMPACT"/>
    <property type="match status" value="1"/>
</dbReference>
<dbReference type="GO" id="GO:0006446">
    <property type="term" value="P:regulation of translational initiation"/>
    <property type="evidence" value="ECO:0007669"/>
    <property type="project" value="TreeGrafter"/>
</dbReference>
<dbReference type="PROSITE" id="PS50908">
    <property type="entry name" value="RWD"/>
    <property type="match status" value="1"/>
</dbReference>
<dbReference type="InterPro" id="IPR036956">
    <property type="entry name" value="Impact_N_sf"/>
</dbReference>
<dbReference type="PROSITE" id="PS00910">
    <property type="entry name" value="UPF0029"/>
    <property type="match status" value="1"/>
</dbReference>
<dbReference type="PANTHER" id="PTHR16301">
    <property type="entry name" value="IMPACT-RELATED"/>
    <property type="match status" value="1"/>
</dbReference>
<dbReference type="HOGENOM" id="CLU_045276_0_1_1"/>
<sequence>MSTVNDALNDECEALNSIYGDDTITITGSSPDTAILKFPNQPFSFLLEFPQEYPDVPLHITGTHSTGNTARGAGEVAVTALHGILGNVYRPGDVCLFDLVEEGGPALEALAGQHGEAQDTTKDATDRSATSEHGEELALTSDPAANLPPPQWAITEATTVNKSVFVARACQVSSMTDVTNAVSHLISSNKKVAGATHNIKAWRFKNESAATTQDYDDDGESAAGGRMLHLMQLMDVWNVLVVVTRWYGGVKLGPDRFRVINNVAREALLIGGYVKEEKTKSKK</sequence>
<evidence type="ECO:0000256" key="5">
    <source>
        <dbReference type="ARBA" id="ARBA00022845"/>
    </source>
</evidence>
<dbReference type="GO" id="GO:0140469">
    <property type="term" value="P:GCN2-mediated signaling"/>
    <property type="evidence" value="ECO:0007669"/>
    <property type="project" value="TreeGrafter"/>
</dbReference>
<dbReference type="GO" id="GO:0005737">
    <property type="term" value="C:cytoplasm"/>
    <property type="evidence" value="ECO:0007669"/>
    <property type="project" value="UniProtKB-SubCell"/>
</dbReference>
<dbReference type="Pfam" id="PF05773">
    <property type="entry name" value="RWD"/>
    <property type="match status" value="1"/>
</dbReference>
<organism evidence="9 10">
    <name type="scientific">Cyphellophora europaea (strain CBS 101466)</name>
    <name type="common">Phialophora europaea</name>
    <dbReference type="NCBI Taxonomy" id="1220924"/>
    <lineage>
        <taxon>Eukaryota</taxon>
        <taxon>Fungi</taxon>
        <taxon>Dikarya</taxon>
        <taxon>Ascomycota</taxon>
        <taxon>Pezizomycotina</taxon>
        <taxon>Eurotiomycetes</taxon>
        <taxon>Chaetothyriomycetidae</taxon>
        <taxon>Chaetothyriales</taxon>
        <taxon>Cyphellophoraceae</taxon>
        <taxon>Cyphellophora</taxon>
    </lineage>
</organism>
<feature type="compositionally biased region" description="Basic and acidic residues" evidence="7">
    <location>
        <begin position="116"/>
        <end position="136"/>
    </location>
</feature>
<accession>W2S3E3</accession>
<gene>
    <name evidence="9" type="ORF">HMPREF1541_01604</name>
</gene>
<dbReference type="InterPro" id="IPR020569">
    <property type="entry name" value="UPF0029_Impact_CS"/>
</dbReference>
<proteinExistence type="inferred from homology"/>
<evidence type="ECO:0000256" key="7">
    <source>
        <dbReference type="SAM" id="MobiDB-lite"/>
    </source>
</evidence>
<evidence type="ECO:0000256" key="3">
    <source>
        <dbReference type="ARBA" id="ARBA00022490"/>
    </source>
</evidence>
<protein>
    <recommendedName>
        <fullName evidence="8">RWD domain-containing protein</fullName>
    </recommendedName>
</protein>
<dbReference type="Proteomes" id="UP000030752">
    <property type="component" value="Unassembled WGS sequence"/>
</dbReference>
<dbReference type="InterPro" id="IPR020568">
    <property type="entry name" value="Ribosomal_Su5_D2-typ_SF"/>
</dbReference>
<dbReference type="InterPro" id="IPR023582">
    <property type="entry name" value="Impact"/>
</dbReference>
<name>W2S3E3_CYPE1</name>
<keyword evidence="3" id="KW-0963">Cytoplasm</keyword>
<dbReference type="Gene3D" id="3.10.110.10">
    <property type="entry name" value="Ubiquitin Conjugating Enzyme"/>
    <property type="match status" value="1"/>
</dbReference>
<dbReference type="OrthoDB" id="69641at2759"/>
<dbReference type="InParanoid" id="W2S3E3"/>
<dbReference type="InterPro" id="IPR006575">
    <property type="entry name" value="RWD_dom"/>
</dbReference>
<evidence type="ECO:0000313" key="9">
    <source>
        <dbReference type="EMBL" id="ETN42449.1"/>
    </source>
</evidence>
<dbReference type="STRING" id="1220924.W2S3E3"/>
<dbReference type="CDD" id="cd23822">
    <property type="entry name" value="RWD_ScYIH1-like"/>
    <property type="match status" value="1"/>
</dbReference>
<comment type="subcellular location">
    <subcellularLocation>
        <location evidence="1">Cytoplasm</location>
    </subcellularLocation>
</comment>
<dbReference type="Gene3D" id="3.30.230.30">
    <property type="entry name" value="Impact, N-terminal domain"/>
    <property type="match status" value="1"/>
</dbReference>
<keyword evidence="5" id="KW-0810">Translation regulation</keyword>
<dbReference type="InterPro" id="IPR016135">
    <property type="entry name" value="UBQ-conjugating_enzyme/RWD"/>
</dbReference>
<evidence type="ECO:0000256" key="2">
    <source>
        <dbReference type="ARBA" id="ARBA00007665"/>
    </source>
</evidence>
<dbReference type="EMBL" id="KB822718">
    <property type="protein sequence ID" value="ETN42449.1"/>
    <property type="molecule type" value="Genomic_DNA"/>
</dbReference>
<feature type="domain" description="RWD" evidence="8">
    <location>
        <begin position="10"/>
        <end position="110"/>
    </location>
</feature>
<dbReference type="SUPFAM" id="SSF54211">
    <property type="entry name" value="Ribosomal protein S5 domain 2-like"/>
    <property type="match status" value="1"/>
</dbReference>
<dbReference type="Pfam" id="PF01205">
    <property type="entry name" value="Impact_N"/>
    <property type="match status" value="1"/>
</dbReference>
<keyword evidence="4" id="KW-0678">Repressor</keyword>
<dbReference type="eggNOG" id="KOG3299">
    <property type="taxonomic scope" value="Eukaryota"/>
</dbReference>
<dbReference type="VEuPathDB" id="FungiDB:HMPREF1541_01604"/>
<evidence type="ECO:0000313" key="10">
    <source>
        <dbReference type="Proteomes" id="UP000030752"/>
    </source>
</evidence>
<dbReference type="RefSeq" id="XP_008714185.1">
    <property type="nucleotide sequence ID" value="XM_008715963.1"/>
</dbReference>
<keyword evidence="6" id="KW-0346">Stress response</keyword>